<evidence type="ECO:0000313" key="1">
    <source>
        <dbReference type="EMBL" id="KAI0052694.1"/>
    </source>
</evidence>
<gene>
    <name evidence="1" type="ORF">FA95DRAFT_1592645</name>
</gene>
<sequence length="995" mass="108071">MLSRPDTSQSPQPAPAPSSSSSLALTHTDDDSPSSASSRPASRSVSSFLYGTPATRRPSRKFALPRKRTNSLSSPRPDDGPGPATASQPARTHAHRAQAAQPTRPSSSSGTSERARVPIVVTSPFAAASPHPPFADLMPIRRKSSKKLARKESLPVTSSPLRATSSHDSASASASASTSSTSSATAATTPPPDTQFSTTDRAILAELKRNVAARESQFKMKSGRKHHPYPLKEAPYPRNYERVVIDHDVWETTFCMQLSGSLTFHVFPTPPTKVLDLGCGSGSWILEGARQWRNCEFVGLDLVPLHPDLSHLRSTDLSARITWVQANCLEGLPFPNDEFDFVHVKRIAHGIPEDKWDGLLEEIVRVMKPGAAFEMLEEELSFPGKPPAAPLSRPSTPTPIPYLPTPPQSNDDLTGRSPPRPPAFVPPSARSHHRMHSHSQGAPHVHHPPPPAPLRPSLSAESVSAPEAAPLNPRDHMLLEYIYTETHAARFINLSPISLLANSLPLYFRDVRTHAPIILMFPPVSVSAAKRAPQKGHGASTDGESESECELLECEKARSFRAQTSRDTLRPKQPPKQPPDEPLKVLHGRELMEHVSQYVVLDSSLQSAFPPGPARQRSAAAAAAVGSVALHANASKSATSLHGRARSTFASPSTLTLSSTASPAWSDQSSDAQTSPSTTALDPDGYKFVSRLMNRLPNRQLEFDVRSLNLHLSLRTCEVLACAEAMWEWVARWQEQMRWRMVEWEAGRARDDGTEAHARELLGMSRAEFDILLNRFELDMHDCVGFDGRLADAFHWPSPLLSRTSERRAFDTACAKWDEYRARQATHAPTYTHARTRSRARTDPTPRTEPPPAVDSDAPPTQRGWVENCENALGRAPGKDRLGLLAMHMARILGTIGGQRARVPELVADAASITQGAHRPGGQLEGSVGRRLGCSQSSSDVLAGAESASARCGGLVPGARGDPVSNRREMEMHSGAGCRPGGATGAPLLAWLRER</sequence>
<dbReference type="EMBL" id="MU275844">
    <property type="protein sequence ID" value="KAI0052694.1"/>
    <property type="molecule type" value="Genomic_DNA"/>
</dbReference>
<dbReference type="Proteomes" id="UP000814033">
    <property type="component" value="Unassembled WGS sequence"/>
</dbReference>
<keyword evidence="2" id="KW-1185">Reference proteome</keyword>
<protein>
    <submittedName>
        <fullName evidence="1">Uncharacterized protein</fullName>
    </submittedName>
</protein>
<reference evidence="1" key="2">
    <citation type="journal article" date="2022" name="New Phytol.">
        <title>Evolutionary transition to the ectomycorrhizal habit in the genomes of a hyperdiverse lineage of mushroom-forming fungi.</title>
        <authorList>
            <person name="Looney B."/>
            <person name="Miyauchi S."/>
            <person name="Morin E."/>
            <person name="Drula E."/>
            <person name="Courty P.E."/>
            <person name="Kohler A."/>
            <person name="Kuo A."/>
            <person name="LaButti K."/>
            <person name="Pangilinan J."/>
            <person name="Lipzen A."/>
            <person name="Riley R."/>
            <person name="Andreopoulos W."/>
            <person name="He G."/>
            <person name="Johnson J."/>
            <person name="Nolan M."/>
            <person name="Tritt A."/>
            <person name="Barry K.W."/>
            <person name="Grigoriev I.V."/>
            <person name="Nagy L.G."/>
            <person name="Hibbett D."/>
            <person name="Henrissat B."/>
            <person name="Matheny P.B."/>
            <person name="Labbe J."/>
            <person name="Martin F.M."/>
        </authorList>
    </citation>
    <scope>NUCLEOTIDE SEQUENCE</scope>
    <source>
        <strain evidence="1">FP105234-sp</strain>
    </source>
</reference>
<accession>A0ACB8S8R5</accession>
<organism evidence="1 2">
    <name type="scientific">Auriscalpium vulgare</name>
    <dbReference type="NCBI Taxonomy" id="40419"/>
    <lineage>
        <taxon>Eukaryota</taxon>
        <taxon>Fungi</taxon>
        <taxon>Dikarya</taxon>
        <taxon>Basidiomycota</taxon>
        <taxon>Agaricomycotina</taxon>
        <taxon>Agaricomycetes</taxon>
        <taxon>Russulales</taxon>
        <taxon>Auriscalpiaceae</taxon>
        <taxon>Auriscalpium</taxon>
    </lineage>
</organism>
<reference evidence="1" key="1">
    <citation type="submission" date="2021-02" db="EMBL/GenBank/DDBJ databases">
        <authorList>
            <consortium name="DOE Joint Genome Institute"/>
            <person name="Ahrendt S."/>
            <person name="Looney B.P."/>
            <person name="Miyauchi S."/>
            <person name="Morin E."/>
            <person name="Drula E."/>
            <person name="Courty P.E."/>
            <person name="Chicoki N."/>
            <person name="Fauchery L."/>
            <person name="Kohler A."/>
            <person name="Kuo A."/>
            <person name="Labutti K."/>
            <person name="Pangilinan J."/>
            <person name="Lipzen A."/>
            <person name="Riley R."/>
            <person name="Andreopoulos W."/>
            <person name="He G."/>
            <person name="Johnson J."/>
            <person name="Barry K.W."/>
            <person name="Grigoriev I.V."/>
            <person name="Nagy L."/>
            <person name="Hibbett D."/>
            <person name="Henrissat B."/>
            <person name="Matheny P.B."/>
            <person name="Labbe J."/>
            <person name="Martin F."/>
        </authorList>
    </citation>
    <scope>NUCLEOTIDE SEQUENCE</scope>
    <source>
        <strain evidence="1">FP105234-sp</strain>
    </source>
</reference>
<name>A0ACB8S8R5_9AGAM</name>
<comment type="caution">
    <text evidence="1">The sequence shown here is derived from an EMBL/GenBank/DDBJ whole genome shotgun (WGS) entry which is preliminary data.</text>
</comment>
<proteinExistence type="predicted"/>
<evidence type="ECO:0000313" key="2">
    <source>
        <dbReference type="Proteomes" id="UP000814033"/>
    </source>
</evidence>